<dbReference type="OrthoDB" id="10250730at2759"/>
<evidence type="ECO:0000313" key="6">
    <source>
        <dbReference type="EMBL" id="OAA60223.1"/>
    </source>
</evidence>
<gene>
    <name evidence="6" type="ORF">SPI_05347</name>
</gene>
<dbReference type="SUPFAM" id="SSF56281">
    <property type="entry name" value="Metallo-hydrolase/oxidoreductase"/>
    <property type="match status" value="1"/>
</dbReference>
<dbReference type="InterPro" id="IPR036866">
    <property type="entry name" value="RibonucZ/Hydroxyglut_hydro"/>
</dbReference>
<dbReference type="Pfam" id="PF00753">
    <property type="entry name" value="Lactamase_B"/>
    <property type="match status" value="1"/>
</dbReference>
<dbReference type="CDD" id="cd07730">
    <property type="entry name" value="metallo-hydrolase-like_MBL-fold"/>
    <property type="match status" value="1"/>
</dbReference>
<dbReference type="Gene3D" id="3.60.15.10">
    <property type="entry name" value="Ribonuclease Z/Hydroxyacylglutathione hydrolase-like"/>
    <property type="match status" value="1"/>
</dbReference>
<keyword evidence="7" id="KW-1185">Reference proteome</keyword>
<evidence type="ECO:0000256" key="1">
    <source>
        <dbReference type="ARBA" id="ARBA00007749"/>
    </source>
</evidence>
<dbReference type="SMART" id="SM00849">
    <property type="entry name" value="Lactamase_B"/>
    <property type="match status" value="1"/>
</dbReference>
<dbReference type="STRING" id="1081102.A0A162JYG9"/>
<evidence type="ECO:0000313" key="7">
    <source>
        <dbReference type="Proteomes" id="UP000076874"/>
    </source>
</evidence>
<dbReference type="PANTHER" id="PTHR42978">
    <property type="entry name" value="QUORUM-QUENCHING LACTONASE YTNP-RELATED-RELATED"/>
    <property type="match status" value="1"/>
</dbReference>
<dbReference type="InterPro" id="IPR051013">
    <property type="entry name" value="MBL_superfamily_lactonases"/>
</dbReference>
<reference evidence="6 7" key="1">
    <citation type="journal article" date="2016" name="Genome Biol. Evol.">
        <title>Divergent and convergent evolution of fungal pathogenicity.</title>
        <authorList>
            <person name="Shang Y."/>
            <person name="Xiao G."/>
            <person name="Zheng P."/>
            <person name="Cen K."/>
            <person name="Zhan S."/>
            <person name="Wang C."/>
        </authorList>
    </citation>
    <scope>NUCLEOTIDE SEQUENCE [LARGE SCALE GENOMIC DNA]</scope>
    <source>
        <strain evidence="6 7">RCEF 264</strain>
    </source>
</reference>
<feature type="domain" description="Metallo-beta-lactamase" evidence="5">
    <location>
        <begin position="47"/>
        <end position="284"/>
    </location>
</feature>
<accession>A0A162JYG9</accession>
<keyword evidence="3" id="KW-0378">Hydrolase</keyword>
<comment type="caution">
    <text evidence="6">The sequence shown here is derived from an EMBL/GenBank/DDBJ whole genome shotgun (WGS) entry which is preliminary data.</text>
</comment>
<dbReference type="AlphaFoldDB" id="A0A162JYG9"/>
<evidence type="ECO:0000259" key="5">
    <source>
        <dbReference type="SMART" id="SM00849"/>
    </source>
</evidence>
<comment type="similarity">
    <text evidence="1">Belongs to the metallo-beta-lactamase superfamily.</text>
</comment>
<organism evidence="6 7">
    <name type="scientific">Niveomyces insectorum RCEF 264</name>
    <dbReference type="NCBI Taxonomy" id="1081102"/>
    <lineage>
        <taxon>Eukaryota</taxon>
        <taxon>Fungi</taxon>
        <taxon>Dikarya</taxon>
        <taxon>Ascomycota</taxon>
        <taxon>Pezizomycotina</taxon>
        <taxon>Sordariomycetes</taxon>
        <taxon>Hypocreomycetidae</taxon>
        <taxon>Hypocreales</taxon>
        <taxon>Cordycipitaceae</taxon>
        <taxon>Niveomyces</taxon>
    </lineage>
</organism>
<dbReference type="InterPro" id="IPR001279">
    <property type="entry name" value="Metallo-B-lactamas"/>
</dbReference>
<dbReference type="Proteomes" id="UP000076874">
    <property type="component" value="Unassembled WGS sequence"/>
</dbReference>
<proteinExistence type="inferred from homology"/>
<sequence>MSSQIQFPPGNVAKVSIIDSTLGVNDMNTTYLMDPPMKGFEKLRTIPTWSFFVESSNGKKALFDLGVPPDINTFSPAVVAKLKASGWRIESKKHVADTLKENGVDLKTINSVIWSHWHWDHIGDTTTFPASTELVVGPGFKDAFFPGFPGKADSPVREADWSGRHLNEIDFSDGLRIGKFRAVDFFGDGSFYLLDTPGHAIGHLGALARTTSEPDSFIMMGGDLCHHGAEIRPSPLLPLPATIPEASAAVIRAQWPACPGGEAFTKLNTKRNRKPNEPFFYPAIGADIPLAIKTIQDAQLTDAQENVYFIFAHDRSIRGVVDLYPKSANDWLKNGWREKTLWSFLVDFNNALAQY</sequence>
<evidence type="ECO:0000256" key="4">
    <source>
        <dbReference type="ARBA" id="ARBA00022833"/>
    </source>
</evidence>
<dbReference type="EMBL" id="AZHD01000009">
    <property type="protein sequence ID" value="OAA60223.1"/>
    <property type="molecule type" value="Genomic_DNA"/>
</dbReference>
<dbReference type="GO" id="GO:0046872">
    <property type="term" value="F:metal ion binding"/>
    <property type="evidence" value="ECO:0007669"/>
    <property type="project" value="UniProtKB-KW"/>
</dbReference>
<dbReference type="PANTHER" id="PTHR42978:SF5">
    <property type="entry name" value="METALLO-BETA-LACTAMASE DOMAIN-CONTAINING PROTEIN"/>
    <property type="match status" value="1"/>
</dbReference>
<evidence type="ECO:0000256" key="3">
    <source>
        <dbReference type="ARBA" id="ARBA00022801"/>
    </source>
</evidence>
<evidence type="ECO:0000256" key="2">
    <source>
        <dbReference type="ARBA" id="ARBA00022723"/>
    </source>
</evidence>
<dbReference type="GO" id="GO:0016787">
    <property type="term" value="F:hydrolase activity"/>
    <property type="evidence" value="ECO:0007669"/>
    <property type="project" value="UniProtKB-KW"/>
</dbReference>
<keyword evidence="4" id="KW-0862">Zinc</keyword>
<keyword evidence="2" id="KW-0479">Metal-binding</keyword>
<name>A0A162JYG9_9HYPO</name>
<protein>
    <submittedName>
        <fullName evidence="6">Beta-lactamase-like protein</fullName>
    </submittedName>
</protein>